<dbReference type="AlphaFoldDB" id="A0A7W5ZRP1"/>
<organism evidence="3 4">
    <name type="scientific">Runella defluvii</name>
    <dbReference type="NCBI Taxonomy" id="370973"/>
    <lineage>
        <taxon>Bacteria</taxon>
        <taxon>Pseudomonadati</taxon>
        <taxon>Bacteroidota</taxon>
        <taxon>Cytophagia</taxon>
        <taxon>Cytophagales</taxon>
        <taxon>Spirosomataceae</taxon>
        <taxon>Runella</taxon>
    </lineage>
</organism>
<dbReference type="PROSITE" id="PS50853">
    <property type="entry name" value="FN3"/>
    <property type="match status" value="1"/>
</dbReference>
<dbReference type="InterPro" id="IPR003961">
    <property type="entry name" value="FN3_dom"/>
</dbReference>
<feature type="chain" id="PRO_5031278759" description="Fibronectin type-III domain-containing protein" evidence="1">
    <location>
        <begin position="22"/>
        <end position="685"/>
    </location>
</feature>
<feature type="domain" description="Fibronectin type-III" evidence="2">
    <location>
        <begin position="500"/>
        <end position="593"/>
    </location>
</feature>
<dbReference type="EMBL" id="JACIBY010000020">
    <property type="protein sequence ID" value="MBB3841671.1"/>
    <property type="molecule type" value="Genomic_DNA"/>
</dbReference>
<accession>A0A7W5ZRP1</accession>
<sequence length="685" mass="77442">MKTIFIFICGLCMAFVSVAQKGVVVPKNIPKSTLSVWRQVKNDTVRLRWMPIEATDWVANNSAGYVVERAEVVKGKALVFKRLTAQPLRPTFSTPNSVEDKAAAKIINGDPVTTSIDNKLGQQEASQLTMRHLTASLIAFKSFKTAQKMGLGYTDSNFEKSKTYVYRIYSATAGFQVENKADTAYVVINAARNTTRRLPPNLQKEELEKTVLLTWPAASYLKDFVLYHVEKSEDGKTYKRISTSPIMYSNKALKIAYFKDSLTQNYRPCLYKLIGITPFGELVTAPTFIMAMGRDRTPPSQPQIQSTRHLGGTRVEIKWAMPAQEGDLRGFWVTRAKNISSQYEKVGRFVSKDSTRVVDYKADPTAANHYRVVAVDTAGNERASFPAYVAMNDTVAPAAPKGLMAKVITDKANKAGTVTLTWKRNIEMDVQGYYVYFANDPDHEFSQITKRMVADTVFKDTITLQSLTKNVYYKVVAVDKHFNISEFSASAPAKRPDIIRPVAPLITEVAVKEDNTVTIRWQRSPSNDVVEYQLYRRESGREWVKVKSFKSPEVFVDKLQSESVFEYFIQVVDDNGLVSEPSITKTAKRLPRSWTAEAPVLKVTYNKESKLNLLTWLYPQRTQYRIAIYRAETKQGYHLIGFAKASESQFVDKPLQSDRYKYVLKVLFSDGQESPFSAAVEVKML</sequence>
<comment type="caution">
    <text evidence="3">The sequence shown here is derived from an EMBL/GenBank/DDBJ whole genome shotgun (WGS) entry which is preliminary data.</text>
</comment>
<dbReference type="SMART" id="SM00060">
    <property type="entry name" value="FN3"/>
    <property type="match status" value="4"/>
</dbReference>
<evidence type="ECO:0000313" key="4">
    <source>
        <dbReference type="Proteomes" id="UP000541352"/>
    </source>
</evidence>
<dbReference type="SUPFAM" id="SSF49265">
    <property type="entry name" value="Fibronectin type III"/>
    <property type="match status" value="2"/>
</dbReference>
<dbReference type="InterPro" id="IPR013783">
    <property type="entry name" value="Ig-like_fold"/>
</dbReference>
<dbReference type="InterPro" id="IPR036116">
    <property type="entry name" value="FN3_sf"/>
</dbReference>
<evidence type="ECO:0000259" key="2">
    <source>
        <dbReference type="PROSITE" id="PS50853"/>
    </source>
</evidence>
<gene>
    <name evidence="3" type="ORF">FHS57_005700</name>
</gene>
<keyword evidence="4" id="KW-1185">Reference proteome</keyword>
<name>A0A7W5ZRP1_9BACT</name>
<evidence type="ECO:0000313" key="3">
    <source>
        <dbReference type="EMBL" id="MBB3841671.1"/>
    </source>
</evidence>
<feature type="signal peptide" evidence="1">
    <location>
        <begin position="1"/>
        <end position="21"/>
    </location>
</feature>
<proteinExistence type="predicted"/>
<evidence type="ECO:0000256" key="1">
    <source>
        <dbReference type="SAM" id="SignalP"/>
    </source>
</evidence>
<dbReference type="RefSeq" id="WP_183979487.1">
    <property type="nucleotide sequence ID" value="NZ_JACIBY010000020.1"/>
</dbReference>
<reference evidence="3 4" key="1">
    <citation type="submission" date="2020-08" db="EMBL/GenBank/DDBJ databases">
        <title>Genomic Encyclopedia of Type Strains, Phase IV (KMG-IV): sequencing the most valuable type-strain genomes for metagenomic binning, comparative biology and taxonomic classification.</title>
        <authorList>
            <person name="Goeker M."/>
        </authorList>
    </citation>
    <scope>NUCLEOTIDE SEQUENCE [LARGE SCALE GENOMIC DNA]</scope>
    <source>
        <strain evidence="3 4">DSM 17976</strain>
    </source>
</reference>
<dbReference type="Proteomes" id="UP000541352">
    <property type="component" value="Unassembled WGS sequence"/>
</dbReference>
<protein>
    <recommendedName>
        <fullName evidence="2">Fibronectin type-III domain-containing protein</fullName>
    </recommendedName>
</protein>
<dbReference type="Gene3D" id="2.60.40.10">
    <property type="entry name" value="Immunoglobulins"/>
    <property type="match status" value="3"/>
</dbReference>
<keyword evidence="1" id="KW-0732">Signal</keyword>
<dbReference type="CDD" id="cd00063">
    <property type="entry name" value="FN3"/>
    <property type="match status" value="1"/>
</dbReference>